<dbReference type="GO" id="GO:0016075">
    <property type="term" value="P:rRNA catabolic process"/>
    <property type="evidence" value="ECO:0007669"/>
    <property type="project" value="TreeGrafter"/>
</dbReference>
<name>K0IIK2_NITGG</name>
<protein>
    <submittedName>
        <fullName evidence="1">Putative transcriptional modulator of MazE/toxin, MazF</fullName>
    </submittedName>
</protein>
<dbReference type="InterPro" id="IPR011067">
    <property type="entry name" value="Plasmid_toxin/cell-grow_inhib"/>
</dbReference>
<keyword evidence="2" id="KW-1185">Reference proteome</keyword>
<dbReference type="Proteomes" id="UP000008037">
    <property type="component" value="Chromosome"/>
</dbReference>
<dbReference type="PANTHER" id="PTHR33988">
    <property type="entry name" value="ENDORIBONUCLEASE MAZF-RELATED"/>
    <property type="match status" value="1"/>
</dbReference>
<dbReference type="PANTHER" id="PTHR33988:SF2">
    <property type="entry name" value="ENDORIBONUCLEASE MAZF"/>
    <property type="match status" value="1"/>
</dbReference>
<proteinExistence type="predicted"/>
<dbReference type="InParanoid" id="K0IIK2"/>
<dbReference type="AlphaFoldDB" id="K0IIK2"/>
<dbReference type="KEGG" id="nga:Ngar_c09650"/>
<dbReference type="BioCyc" id="CNIT1237085:G1324-963-MONOMER"/>
<dbReference type="OrthoDB" id="90963at2157"/>
<dbReference type="RefSeq" id="WP_015018449.1">
    <property type="nucleotide sequence ID" value="NC_018719.1"/>
</dbReference>
<dbReference type="Gene3D" id="2.30.30.110">
    <property type="match status" value="1"/>
</dbReference>
<reference evidence="1 2" key="1">
    <citation type="journal article" date="2012" name="Environ. Microbiol.">
        <title>The genome of the ammonia-oxidizing Candidatus Nitrososphaera gargensis: insights into metabolic versatility and environmental adaptations.</title>
        <authorList>
            <person name="Spang A."/>
            <person name="Poehlein A."/>
            <person name="Offre P."/>
            <person name="Zumbragel S."/>
            <person name="Haider S."/>
            <person name="Rychlik N."/>
            <person name="Nowka B."/>
            <person name="Schmeisser C."/>
            <person name="Lebedeva E.V."/>
            <person name="Rattei T."/>
            <person name="Bohm C."/>
            <person name="Schmid M."/>
            <person name="Galushko A."/>
            <person name="Hatzenpichler R."/>
            <person name="Weinmaier T."/>
            <person name="Daniel R."/>
            <person name="Schleper C."/>
            <person name="Spieck E."/>
            <person name="Streit W."/>
            <person name="Wagner M."/>
        </authorList>
    </citation>
    <scope>NUCLEOTIDE SEQUENCE [LARGE SCALE GENOMIC DNA]</scope>
    <source>
        <strain evidence="2">Ga9.2</strain>
    </source>
</reference>
<accession>K0IIK2</accession>
<dbReference type="SUPFAM" id="SSF50118">
    <property type="entry name" value="Cell growth inhibitor/plasmid maintenance toxic component"/>
    <property type="match status" value="1"/>
</dbReference>
<evidence type="ECO:0000313" key="1">
    <source>
        <dbReference type="EMBL" id="AFU57907.1"/>
    </source>
</evidence>
<dbReference type="GO" id="GO:0003677">
    <property type="term" value="F:DNA binding"/>
    <property type="evidence" value="ECO:0007669"/>
    <property type="project" value="InterPro"/>
</dbReference>
<dbReference type="GO" id="GO:0006402">
    <property type="term" value="P:mRNA catabolic process"/>
    <property type="evidence" value="ECO:0007669"/>
    <property type="project" value="TreeGrafter"/>
</dbReference>
<sequence length="120" mass="13488">MSSSSSSSYSASQRDIVLVPYPFSDLSQAKYRPAIVISNNTYNRKFKDFIAIPLTSNPNTRDHTIPVTSKEMTSGSLTVASVAKVDKVFSLEQRLVVKRYGQLREDVFDKIRAELIKLIN</sequence>
<dbReference type="GeneID" id="13795360"/>
<dbReference type="Pfam" id="PF02452">
    <property type="entry name" value="PemK_toxin"/>
    <property type="match status" value="1"/>
</dbReference>
<evidence type="ECO:0000313" key="2">
    <source>
        <dbReference type="Proteomes" id="UP000008037"/>
    </source>
</evidence>
<dbReference type="InterPro" id="IPR003477">
    <property type="entry name" value="PemK-like"/>
</dbReference>
<dbReference type="EMBL" id="CP002408">
    <property type="protein sequence ID" value="AFU57907.1"/>
    <property type="molecule type" value="Genomic_DNA"/>
</dbReference>
<dbReference type="GO" id="GO:0004521">
    <property type="term" value="F:RNA endonuclease activity"/>
    <property type="evidence" value="ECO:0007669"/>
    <property type="project" value="TreeGrafter"/>
</dbReference>
<dbReference type="HOGENOM" id="CLU_121823_6_0_2"/>
<gene>
    <name evidence="1" type="ordered locus">Ngar_c09650</name>
</gene>
<organism evidence="1 2">
    <name type="scientific">Nitrososphaera gargensis (strain Ga9.2)</name>
    <dbReference type="NCBI Taxonomy" id="1237085"/>
    <lineage>
        <taxon>Archaea</taxon>
        <taxon>Nitrososphaerota</taxon>
        <taxon>Nitrososphaeria</taxon>
        <taxon>Nitrososphaerales</taxon>
        <taxon>Nitrososphaeraceae</taxon>
        <taxon>Nitrososphaera</taxon>
    </lineage>
</organism>